<accession>A0AAD5QR35</accession>
<organism evidence="2 3">
    <name type="scientific">Parelaphostrongylus tenuis</name>
    <name type="common">Meningeal worm</name>
    <dbReference type="NCBI Taxonomy" id="148309"/>
    <lineage>
        <taxon>Eukaryota</taxon>
        <taxon>Metazoa</taxon>
        <taxon>Ecdysozoa</taxon>
        <taxon>Nematoda</taxon>
        <taxon>Chromadorea</taxon>
        <taxon>Rhabditida</taxon>
        <taxon>Rhabditina</taxon>
        <taxon>Rhabditomorpha</taxon>
        <taxon>Strongyloidea</taxon>
        <taxon>Metastrongylidae</taxon>
        <taxon>Parelaphostrongylus</taxon>
    </lineage>
</organism>
<feature type="signal peptide" evidence="1">
    <location>
        <begin position="1"/>
        <end position="21"/>
    </location>
</feature>
<protein>
    <submittedName>
        <fullName evidence="2">Uncharacterized protein</fullName>
    </submittedName>
</protein>
<reference evidence="2" key="1">
    <citation type="submission" date="2021-06" db="EMBL/GenBank/DDBJ databases">
        <title>Parelaphostrongylus tenuis whole genome reference sequence.</title>
        <authorList>
            <person name="Garwood T.J."/>
            <person name="Larsen P.A."/>
            <person name="Fountain-Jones N.M."/>
            <person name="Garbe J.R."/>
            <person name="Macchietto M.G."/>
            <person name="Kania S.A."/>
            <person name="Gerhold R.W."/>
            <person name="Richards J.E."/>
            <person name="Wolf T.M."/>
        </authorList>
    </citation>
    <scope>NUCLEOTIDE SEQUENCE</scope>
    <source>
        <strain evidence="2">MNPRO001-30</strain>
        <tissue evidence="2">Meninges</tissue>
    </source>
</reference>
<evidence type="ECO:0000256" key="1">
    <source>
        <dbReference type="SAM" id="SignalP"/>
    </source>
</evidence>
<gene>
    <name evidence="2" type="ORF">KIN20_020786</name>
</gene>
<dbReference type="PROSITE" id="PS51257">
    <property type="entry name" value="PROKAR_LIPOPROTEIN"/>
    <property type="match status" value="1"/>
</dbReference>
<keyword evidence="1" id="KW-0732">Signal</keyword>
<feature type="chain" id="PRO_5041921892" evidence="1">
    <location>
        <begin position="22"/>
        <end position="139"/>
    </location>
</feature>
<dbReference type="AlphaFoldDB" id="A0AAD5QR35"/>
<evidence type="ECO:0000313" key="2">
    <source>
        <dbReference type="EMBL" id="KAJ1361513.1"/>
    </source>
</evidence>
<proteinExistence type="predicted"/>
<sequence>MANDPVRLFLILLLTLTAVLGCGTLPGEPTLRMLQSARGLITNSTVTTVLLTRVWAGGFATYCRFSPLVLYPSDRAAKNMSSRTFTATGFSLPTGMVYSESGTAADVAGMSRSADGARAFVMRIVLKAVRLSLSVNLKL</sequence>
<dbReference type="EMBL" id="JAHQIW010004219">
    <property type="protein sequence ID" value="KAJ1361513.1"/>
    <property type="molecule type" value="Genomic_DNA"/>
</dbReference>
<keyword evidence="3" id="KW-1185">Reference proteome</keyword>
<evidence type="ECO:0000313" key="3">
    <source>
        <dbReference type="Proteomes" id="UP001196413"/>
    </source>
</evidence>
<name>A0AAD5QR35_PARTN</name>
<dbReference type="Proteomes" id="UP001196413">
    <property type="component" value="Unassembled WGS sequence"/>
</dbReference>
<comment type="caution">
    <text evidence="2">The sequence shown here is derived from an EMBL/GenBank/DDBJ whole genome shotgun (WGS) entry which is preliminary data.</text>
</comment>